<dbReference type="SUPFAM" id="SSF50677">
    <property type="entry name" value="ValRS/IleRS/LeuRS editing domain"/>
    <property type="match status" value="1"/>
</dbReference>
<dbReference type="AlphaFoldDB" id="A0A150GFG4"/>
<dbReference type="InterPro" id="IPR009008">
    <property type="entry name" value="Val/Leu/Ile-tRNA-synth_edit"/>
</dbReference>
<feature type="region of interest" description="Disordered" evidence="6">
    <location>
        <begin position="159"/>
        <end position="179"/>
    </location>
</feature>
<dbReference type="InterPro" id="IPR002300">
    <property type="entry name" value="aa-tRNA-synth_Ia"/>
</dbReference>
<keyword evidence="2" id="KW-0547">Nucleotide-binding</keyword>
<evidence type="ECO:0000256" key="4">
    <source>
        <dbReference type="ARBA" id="ARBA00022917"/>
    </source>
</evidence>
<feature type="compositionally biased region" description="Gly residues" evidence="6">
    <location>
        <begin position="161"/>
        <end position="172"/>
    </location>
</feature>
<dbReference type="InterPro" id="IPR050081">
    <property type="entry name" value="Ile-tRNA_ligase"/>
</dbReference>
<keyword evidence="9" id="KW-1185">Reference proteome</keyword>
<gene>
    <name evidence="8" type="ORF">GPECTOR_30g165</name>
</gene>
<dbReference type="GO" id="GO:0005524">
    <property type="term" value="F:ATP binding"/>
    <property type="evidence" value="ECO:0007669"/>
    <property type="project" value="UniProtKB-KW"/>
</dbReference>
<dbReference type="PANTHER" id="PTHR42765">
    <property type="entry name" value="SOLEUCYL-TRNA SYNTHETASE"/>
    <property type="match status" value="1"/>
</dbReference>
<reference evidence="9" key="1">
    <citation type="journal article" date="2016" name="Nat. Commun.">
        <title>The Gonium pectorale genome demonstrates co-option of cell cycle regulation during the evolution of multicellularity.</title>
        <authorList>
            <person name="Hanschen E.R."/>
            <person name="Marriage T.N."/>
            <person name="Ferris P.J."/>
            <person name="Hamaji T."/>
            <person name="Toyoda A."/>
            <person name="Fujiyama A."/>
            <person name="Neme R."/>
            <person name="Noguchi H."/>
            <person name="Minakuchi Y."/>
            <person name="Suzuki M."/>
            <person name="Kawai-Toyooka H."/>
            <person name="Smith D.R."/>
            <person name="Sparks H."/>
            <person name="Anderson J."/>
            <person name="Bakaric R."/>
            <person name="Luria V."/>
            <person name="Karger A."/>
            <person name="Kirschner M.W."/>
            <person name="Durand P.M."/>
            <person name="Michod R.E."/>
            <person name="Nozaki H."/>
            <person name="Olson B.J."/>
        </authorList>
    </citation>
    <scope>NUCLEOTIDE SEQUENCE [LARGE SCALE GENOMIC DNA]</scope>
    <source>
        <strain evidence="9">NIES-2863</strain>
    </source>
</reference>
<dbReference type="GO" id="GO:0002161">
    <property type="term" value="F:aminoacyl-tRNA deacylase activity"/>
    <property type="evidence" value="ECO:0007669"/>
    <property type="project" value="InterPro"/>
</dbReference>
<proteinExistence type="predicted"/>
<evidence type="ECO:0000313" key="9">
    <source>
        <dbReference type="Proteomes" id="UP000075714"/>
    </source>
</evidence>
<keyword evidence="4" id="KW-0648">Protein biosynthesis</keyword>
<evidence type="ECO:0000313" key="8">
    <source>
        <dbReference type="EMBL" id="KXZ48070.1"/>
    </source>
</evidence>
<dbReference type="Pfam" id="PF00133">
    <property type="entry name" value="tRNA-synt_1"/>
    <property type="match status" value="1"/>
</dbReference>
<dbReference type="Gene3D" id="3.90.740.10">
    <property type="entry name" value="Valyl/Leucyl/Isoleucyl-tRNA synthetase, editing domain"/>
    <property type="match status" value="1"/>
</dbReference>
<dbReference type="GO" id="GO:0005739">
    <property type="term" value="C:mitochondrion"/>
    <property type="evidence" value="ECO:0007669"/>
    <property type="project" value="TreeGrafter"/>
</dbReference>
<evidence type="ECO:0000259" key="7">
    <source>
        <dbReference type="Pfam" id="PF00133"/>
    </source>
</evidence>
<organism evidence="8 9">
    <name type="scientific">Gonium pectorale</name>
    <name type="common">Green alga</name>
    <dbReference type="NCBI Taxonomy" id="33097"/>
    <lineage>
        <taxon>Eukaryota</taxon>
        <taxon>Viridiplantae</taxon>
        <taxon>Chlorophyta</taxon>
        <taxon>core chlorophytes</taxon>
        <taxon>Chlorophyceae</taxon>
        <taxon>CS clade</taxon>
        <taxon>Chlamydomonadales</taxon>
        <taxon>Volvocaceae</taxon>
        <taxon>Gonium</taxon>
    </lineage>
</organism>
<dbReference type="GO" id="GO:0006428">
    <property type="term" value="P:isoleucyl-tRNA aminoacylation"/>
    <property type="evidence" value="ECO:0007669"/>
    <property type="project" value="TreeGrafter"/>
</dbReference>
<dbReference type="EMBL" id="LSYV01000031">
    <property type="protein sequence ID" value="KXZ48070.1"/>
    <property type="molecule type" value="Genomic_DNA"/>
</dbReference>
<accession>A0A150GFG4</accession>
<dbReference type="InterPro" id="IPR014729">
    <property type="entry name" value="Rossmann-like_a/b/a_fold"/>
</dbReference>
<dbReference type="OrthoDB" id="10264412at2759"/>
<dbReference type="Gene3D" id="3.40.50.620">
    <property type="entry name" value="HUPs"/>
    <property type="match status" value="1"/>
</dbReference>
<sequence length="281" mass="29496">MALGCLARVVAPILPGASAARSALRVARPLSTVAMAKGAAAAAGPGGKKGKKAAKEDGGDEASGPYSPTVRLPATEFSLRANSPVREPQIQAYWEQQAIYESLVEQGSGEPYTLHDGPPYQLLQGRRAKFVPGWDTHGLPIELKVLQSLPDKERKALVGVPGRGGGGEGSGGLKPVHWSPSSRTALAEAELEYPEGHRSTSVYVAMPLTGVGAKASPQLAEALQGAGFAIWTTTPWTIPANLAVAINDQLEYCVVEAQVGPHGATRWHLLMRPPRLCVCAC</sequence>
<evidence type="ECO:0000256" key="6">
    <source>
        <dbReference type="SAM" id="MobiDB-lite"/>
    </source>
</evidence>
<dbReference type="GO" id="GO:0004822">
    <property type="term" value="F:isoleucine-tRNA ligase activity"/>
    <property type="evidence" value="ECO:0007669"/>
    <property type="project" value="TreeGrafter"/>
</dbReference>
<comment type="caution">
    <text evidence="8">The sequence shown here is derived from an EMBL/GenBank/DDBJ whole genome shotgun (WGS) entry which is preliminary data.</text>
</comment>
<protein>
    <recommendedName>
        <fullName evidence="7">Aminoacyl-tRNA synthetase class Ia domain-containing protein</fullName>
    </recommendedName>
</protein>
<dbReference type="GO" id="GO:0032543">
    <property type="term" value="P:mitochondrial translation"/>
    <property type="evidence" value="ECO:0007669"/>
    <property type="project" value="TreeGrafter"/>
</dbReference>
<evidence type="ECO:0000256" key="5">
    <source>
        <dbReference type="ARBA" id="ARBA00023146"/>
    </source>
</evidence>
<name>A0A150GFG4_GONPE</name>
<dbReference type="Proteomes" id="UP000075714">
    <property type="component" value="Unassembled WGS sequence"/>
</dbReference>
<keyword evidence="5" id="KW-0030">Aminoacyl-tRNA synthetase</keyword>
<evidence type="ECO:0000256" key="3">
    <source>
        <dbReference type="ARBA" id="ARBA00022840"/>
    </source>
</evidence>
<dbReference type="STRING" id="33097.A0A150GFG4"/>
<feature type="domain" description="Aminoacyl-tRNA synthetase class Ia" evidence="7">
    <location>
        <begin position="120"/>
        <end position="155"/>
    </location>
</feature>
<dbReference type="PANTHER" id="PTHR42765:SF1">
    <property type="entry name" value="ISOLEUCINE--TRNA LIGASE, MITOCHONDRIAL"/>
    <property type="match status" value="1"/>
</dbReference>
<keyword evidence="3" id="KW-0067">ATP-binding</keyword>
<evidence type="ECO:0000256" key="1">
    <source>
        <dbReference type="ARBA" id="ARBA00022598"/>
    </source>
</evidence>
<feature type="region of interest" description="Disordered" evidence="6">
    <location>
        <begin position="38"/>
        <end position="70"/>
    </location>
</feature>
<evidence type="ECO:0000256" key="2">
    <source>
        <dbReference type="ARBA" id="ARBA00022741"/>
    </source>
</evidence>
<dbReference type="SUPFAM" id="SSF52374">
    <property type="entry name" value="Nucleotidylyl transferase"/>
    <property type="match status" value="1"/>
</dbReference>
<keyword evidence="1" id="KW-0436">Ligase</keyword>